<keyword evidence="3" id="KW-1185">Reference proteome</keyword>
<gene>
    <name evidence="2" type="ORF">M8H41_25145</name>
</gene>
<reference evidence="2" key="1">
    <citation type="submission" date="2022-05" db="EMBL/GenBank/DDBJ databases">
        <title>Expanded diversity of anoxic marine methylotrophy in a Black Sea sulfate reducing microorganism.</title>
        <authorList>
            <person name="Fischer P.Q."/>
            <person name="Stams A.J.M."/>
            <person name="Villanueva L."/>
            <person name="Sousa D.Z."/>
        </authorList>
    </citation>
    <scope>NUCLEOTIDE SEQUENCE</scope>
    <source>
        <strain evidence="2">P130</strain>
    </source>
</reference>
<evidence type="ECO:0008006" key="4">
    <source>
        <dbReference type="Google" id="ProtNLM"/>
    </source>
</evidence>
<dbReference type="Proteomes" id="UP001176021">
    <property type="component" value="Unassembled WGS sequence"/>
</dbReference>
<dbReference type="RefSeq" id="WP_302050414.1">
    <property type="nucleotide sequence ID" value="NZ_JAMJEV010000048.1"/>
</dbReference>
<proteinExistence type="predicted"/>
<name>A0ABT8QZZ6_9FIRM</name>
<feature type="transmembrane region" description="Helical" evidence="1">
    <location>
        <begin position="20"/>
        <end position="40"/>
    </location>
</feature>
<organism evidence="2 3">
    <name type="scientific">Desulfosporosinus nitroreducens</name>
    <dbReference type="NCBI Taxonomy" id="2018668"/>
    <lineage>
        <taxon>Bacteria</taxon>
        <taxon>Bacillati</taxon>
        <taxon>Bacillota</taxon>
        <taxon>Clostridia</taxon>
        <taxon>Eubacteriales</taxon>
        <taxon>Desulfitobacteriaceae</taxon>
        <taxon>Desulfosporosinus</taxon>
    </lineage>
</organism>
<comment type="caution">
    <text evidence="2">The sequence shown here is derived from an EMBL/GenBank/DDBJ whole genome shotgun (WGS) entry which is preliminary data.</text>
</comment>
<sequence length="53" mass="5849">MTIFSILHCEIRKIIRSNVFGLVFLVFAFGPIIMGVGTISGDGGDLNWQMYLG</sequence>
<evidence type="ECO:0000256" key="1">
    <source>
        <dbReference type="SAM" id="Phobius"/>
    </source>
</evidence>
<protein>
    <recommendedName>
        <fullName evidence="4">ABC transporter permease</fullName>
    </recommendedName>
</protein>
<dbReference type="EMBL" id="JAMJEV010000048">
    <property type="protein sequence ID" value="MDO0826069.1"/>
    <property type="molecule type" value="Genomic_DNA"/>
</dbReference>
<accession>A0ABT8QZZ6</accession>
<keyword evidence="1" id="KW-0812">Transmembrane</keyword>
<evidence type="ECO:0000313" key="2">
    <source>
        <dbReference type="EMBL" id="MDO0826069.1"/>
    </source>
</evidence>
<keyword evidence="1" id="KW-0472">Membrane</keyword>
<evidence type="ECO:0000313" key="3">
    <source>
        <dbReference type="Proteomes" id="UP001176021"/>
    </source>
</evidence>
<keyword evidence="1" id="KW-1133">Transmembrane helix</keyword>